<reference evidence="8" key="3">
    <citation type="submission" date="2020-01" db="EMBL/GenBank/DDBJ databases">
        <authorList>
            <person name="Korhonen P.K.K."/>
            <person name="Guangxu M.G."/>
            <person name="Wang T.W."/>
            <person name="Stroehlein A.J.S."/>
            <person name="Young N.D."/>
            <person name="Ang C.-S.A."/>
            <person name="Fernando D.W.F."/>
            <person name="Lu H.L."/>
            <person name="Taylor S.T."/>
            <person name="Ehtesham M.E.M."/>
            <person name="Najaraj S.H.N."/>
            <person name="Harsha G.H.G."/>
            <person name="Madugundu A.M."/>
            <person name="Renuse S.R."/>
            <person name="Holt D.H."/>
            <person name="Pandey A.P."/>
            <person name="Papenfuss A.P."/>
            <person name="Gasser R.B.G."/>
            <person name="Fischer K.F."/>
        </authorList>
    </citation>
    <scope>NUCLEOTIDE SEQUENCE</scope>
    <source>
        <strain evidence="8">SSS_KF_BRIS2020</strain>
    </source>
</reference>
<dbReference type="EMBL" id="JXLN01011899">
    <property type="protein sequence ID" value="KPM07810.1"/>
    <property type="molecule type" value="Genomic_DNA"/>
</dbReference>
<dbReference type="InterPro" id="IPR006155">
    <property type="entry name" value="Josephin"/>
</dbReference>
<evidence type="ECO:0000313" key="12">
    <source>
        <dbReference type="Proteomes" id="UP000616769"/>
    </source>
</evidence>
<evidence type="ECO:0000256" key="2">
    <source>
        <dbReference type="ARBA" id="ARBA00012759"/>
    </source>
</evidence>
<dbReference type="PANTHER" id="PTHR13291:SF0">
    <property type="entry name" value="JOSEPHIN-LIKE PROTEIN"/>
    <property type="match status" value="1"/>
</dbReference>
<evidence type="ECO:0000256" key="4">
    <source>
        <dbReference type="ARBA" id="ARBA00022786"/>
    </source>
</evidence>
<keyword evidence="3" id="KW-0645">Protease</keyword>
<evidence type="ECO:0000313" key="8">
    <source>
        <dbReference type="EMBL" id="KAF7492730.1"/>
    </source>
</evidence>
<evidence type="ECO:0000313" key="10">
    <source>
        <dbReference type="EnsemblMetazoa" id="KAF7492730.1"/>
    </source>
</evidence>
<evidence type="ECO:0000313" key="11">
    <source>
        <dbReference type="Proteomes" id="UP000070412"/>
    </source>
</evidence>
<dbReference type="GO" id="GO:0016579">
    <property type="term" value="P:protein deubiquitination"/>
    <property type="evidence" value="ECO:0007669"/>
    <property type="project" value="InterPro"/>
</dbReference>
<evidence type="ECO:0000256" key="6">
    <source>
        <dbReference type="PROSITE-ProRule" id="PRU00331"/>
    </source>
</evidence>
<dbReference type="EMBL" id="WVUK01000056">
    <property type="protein sequence ID" value="KAF7492730.1"/>
    <property type="molecule type" value="Genomic_DNA"/>
</dbReference>
<dbReference type="EC" id="3.4.19.12" evidence="2"/>
<evidence type="ECO:0000256" key="5">
    <source>
        <dbReference type="ARBA" id="ARBA00022801"/>
    </source>
</evidence>
<dbReference type="VEuPathDB" id="VectorBase:SSCA005225"/>
<dbReference type="SMART" id="SM01246">
    <property type="entry name" value="Josephin"/>
    <property type="match status" value="1"/>
</dbReference>
<evidence type="ECO:0000256" key="3">
    <source>
        <dbReference type="ARBA" id="ARBA00022670"/>
    </source>
</evidence>
<dbReference type="AlphaFoldDB" id="A0A132ABI7"/>
<dbReference type="PROSITE" id="PS50957">
    <property type="entry name" value="JOSEPHIN"/>
    <property type="match status" value="1"/>
</dbReference>
<keyword evidence="4" id="KW-0833">Ubl conjugation pathway</keyword>
<feature type="active site" evidence="6">
    <location>
        <position position="44"/>
    </location>
</feature>
<gene>
    <name evidence="8" type="primary">SSS_260g</name>
    <name evidence="9" type="ORF">QR98_0063160</name>
    <name evidence="8" type="ORF">SSS_260</name>
</gene>
<dbReference type="Pfam" id="PF02099">
    <property type="entry name" value="Josephin"/>
    <property type="match status" value="1"/>
</dbReference>
<keyword evidence="5 6" id="KW-0378">Hydrolase</keyword>
<dbReference type="GO" id="GO:0006508">
    <property type="term" value="P:proteolysis"/>
    <property type="evidence" value="ECO:0007669"/>
    <property type="project" value="UniProtKB-KW"/>
</dbReference>
<sequence>MNGGNFDNYSDDNGGEKKKAIKFENDGKKSLHKIYHETQTRQLCALHTLNNLFQDPTAFTKKDLDEIANLLSPNTFLFNPHKSALGNYDINVILMALQQKNFEAIWFNKRKDLKLLNLDVIFGFILNIPNSCDLWKNFLTMFTLSKRHWIAIRQINSIYFNLDSKLKEPTVIGNQKNLLEFFTENLEKNAEVFVIVNRETALENSWYKEEIDESKQIFTADNKKEKSQITGTEINQI</sequence>
<name>A0A132ABI7_SARSC</name>
<organism evidence="9 12">
    <name type="scientific">Sarcoptes scabiei</name>
    <name type="common">Itch mite</name>
    <name type="synonym">Acarus scabiei</name>
    <dbReference type="NCBI Taxonomy" id="52283"/>
    <lineage>
        <taxon>Eukaryota</taxon>
        <taxon>Metazoa</taxon>
        <taxon>Ecdysozoa</taxon>
        <taxon>Arthropoda</taxon>
        <taxon>Chelicerata</taxon>
        <taxon>Arachnida</taxon>
        <taxon>Acari</taxon>
        <taxon>Acariformes</taxon>
        <taxon>Sarcoptiformes</taxon>
        <taxon>Astigmata</taxon>
        <taxon>Psoroptidia</taxon>
        <taxon>Sarcoptoidea</taxon>
        <taxon>Sarcoptidae</taxon>
        <taxon>Sarcoptinae</taxon>
        <taxon>Sarcoptes</taxon>
    </lineage>
</organism>
<dbReference type="Proteomes" id="UP000616769">
    <property type="component" value="Unassembled WGS sequence"/>
</dbReference>
<reference evidence="11" key="2">
    <citation type="journal article" date="2020" name="PLoS Negl. Trop. Dis.">
        <title>High-quality nuclear genome for Sarcoptes scabiei-A critical resource for a neglected parasite.</title>
        <authorList>
            <person name="Korhonen P.K."/>
            <person name="Gasser R.B."/>
            <person name="Ma G."/>
            <person name="Wang T."/>
            <person name="Stroehlein A.J."/>
            <person name="Young N.D."/>
            <person name="Ang C.S."/>
            <person name="Fernando D.D."/>
            <person name="Lu H.C."/>
            <person name="Taylor S."/>
            <person name="Reynolds S.L."/>
            <person name="Mofiz E."/>
            <person name="Najaraj S.H."/>
            <person name="Gowda H."/>
            <person name="Madugundu A."/>
            <person name="Renuse S."/>
            <person name="Holt D."/>
            <person name="Pandey A."/>
            <person name="Papenfuss A.T."/>
            <person name="Fischer K."/>
        </authorList>
    </citation>
    <scope>NUCLEOTIDE SEQUENCE [LARGE SCALE GENOMIC DNA]</scope>
</reference>
<evidence type="ECO:0000259" key="7">
    <source>
        <dbReference type="PROSITE" id="PS50957"/>
    </source>
</evidence>
<reference evidence="10" key="4">
    <citation type="submission" date="2022-06" db="UniProtKB">
        <authorList>
            <consortium name="EnsemblMetazoa"/>
        </authorList>
    </citation>
    <scope>IDENTIFICATION</scope>
</reference>
<protein>
    <recommendedName>
        <fullName evidence="2">ubiquitinyl hydrolase 1</fullName>
        <ecNumber evidence="2">3.4.19.12</ecNumber>
    </recommendedName>
</protein>
<dbReference type="EnsemblMetazoa" id="SSS_260s_mrna">
    <property type="protein sequence ID" value="KAF7492730.1"/>
    <property type="gene ID" value="SSS_260"/>
</dbReference>
<comment type="catalytic activity">
    <reaction evidence="1">
        <text>Thiol-dependent hydrolysis of ester, thioester, amide, peptide and isopeptide bonds formed by the C-terminal Gly of ubiquitin (a 76-residue protein attached to proteins as an intracellular targeting signal).</text>
        <dbReference type="EC" id="3.4.19.12"/>
    </reaction>
</comment>
<keyword evidence="11" id="KW-1185">Reference proteome</keyword>
<evidence type="ECO:0000313" key="9">
    <source>
        <dbReference type="EMBL" id="KPM07810.1"/>
    </source>
</evidence>
<dbReference type="OrthoDB" id="422700at2759"/>
<accession>A0A132ABI7</accession>
<dbReference type="Proteomes" id="UP000070412">
    <property type="component" value="Unassembled WGS sequence"/>
</dbReference>
<proteinExistence type="predicted"/>
<evidence type="ECO:0000256" key="1">
    <source>
        <dbReference type="ARBA" id="ARBA00000707"/>
    </source>
</evidence>
<feature type="active site" evidence="6">
    <location>
        <position position="163"/>
    </location>
</feature>
<dbReference type="GO" id="GO:0004843">
    <property type="term" value="F:cysteine-type deubiquitinase activity"/>
    <property type="evidence" value="ECO:0007669"/>
    <property type="project" value="UniProtKB-EC"/>
</dbReference>
<dbReference type="PANTHER" id="PTHR13291">
    <property type="entry name" value="JOSEPHIN 1, 2"/>
    <property type="match status" value="1"/>
</dbReference>
<dbReference type="Gene3D" id="3.90.70.40">
    <property type="match status" value="1"/>
</dbReference>
<dbReference type="InterPro" id="IPR040053">
    <property type="entry name" value="JOSD1/2"/>
</dbReference>
<feature type="active site" evidence="6">
    <location>
        <position position="148"/>
    </location>
</feature>
<reference evidence="9 12" key="1">
    <citation type="journal article" date="2015" name="Parasit. Vectors">
        <title>Draft genome of the scabies mite.</title>
        <authorList>
            <person name="Rider S.D.Jr."/>
            <person name="Morgan M.S."/>
            <person name="Arlian L.G."/>
        </authorList>
    </citation>
    <scope>NUCLEOTIDE SEQUENCE [LARGE SCALE GENOMIC DNA]</scope>
    <source>
        <strain evidence="9">Arlian Lab</strain>
    </source>
</reference>
<feature type="domain" description="Josephin" evidence="7">
    <location>
        <begin position="31"/>
        <end position="210"/>
    </location>
</feature>